<proteinExistence type="predicted"/>
<feature type="region of interest" description="Disordered" evidence="1">
    <location>
        <begin position="1121"/>
        <end position="1149"/>
    </location>
</feature>
<feature type="compositionally biased region" description="Acidic residues" evidence="1">
    <location>
        <begin position="1225"/>
        <end position="1237"/>
    </location>
</feature>
<accession>A0A1B9GLC1</accession>
<feature type="compositionally biased region" description="Acidic residues" evidence="1">
    <location>
        <begin position="1"/>
        <end position="10"/>
    </location>
</feature>
<feature type="compositionally biased region" description="Basic and acidic residues" evidence="1">
    <location>
        <begin position="11"/>
        <end position="26"/>
    </location>
</feature>
<feature type="region of interest" description="Disordered" evidence="1">
    <location>
        <begin position="1192"/>
        <end position="1237"/>
    </location>
</feature>
<feature type="compositionally biased region" description="Low complexity" evidence="1">
    <location>
        <begin position="74"/>
        <end position="85"/>
    </location>
</feature>
<dbReference type="AlphaFoldDB" id="A0A1B9GLC1"/>
<reference evidence="2 3" key="1">
    <citation type="submission" date="2013-07" db="EMBL/GenBank/DDBJ databases">
        <title>The Genome Sequence of Cryptococcus heveanensis BCC8398.</title>
        <authorList>
            <consortium name="The Broad Institute Genome Sequencing Platform"/>
            <person name="Cuomo C."/>
            <person name="Litvintseva A."/>
            <person name="Chen Y."/>
            <person name="Heitman J."/>
            <person name="Sun S."/>
            <person name="Springer D."/>
            <person name="Dromer F."/>
            <person name="Young S.K."/>
            <person name="Zeng Q."/>
            <person name="Gargeya S."/>
            <person name="Fitzgerald M."/>
            <person name="Abouelleil A."/>
            <person name="Alvarado L."/>
            <person name="Berlin A.M."/>
            <person name="Chapman S.B."/>
            <person name="Dewar J."/>
            <person name="Goldberg J."/>
            <person name="Griggs A."/>
            <person name="Gujja S."/>
            <person name="Hansen M."/>
            <person name="Howarth C."/>
            <person name="Imamovic A."/>
            <person name="Larimer J."/>
            <person name="McCowan C."/>
            <person name="Murphy C."/>
            <person name="Pearson M."/>
            <person name="Priest M."/>
            <person name="Roberts A."/>
            <person name="Saif S."/>
            <person name="Shea T."/>
            <person name="Sykes S."/>
            <person name="Wortman J."/>
            <person name="Nusbaum C."/>
            <person name="Birren B."/>
        </authorList>
    </citation>
    <scope>NUCLEOTIDE SEQUENCE [LARGE SCALE GENOMIC DNA]</scope>
    <source>
        <strain evidence="2 3">BCC8398</strain>
    </source>
</reference>
<feature type="region of interest" description="Disordered" evidence="1">
    <location>
        <begin position="838"/>
        <end position="857"/>
    </location>
</feature>
<feature type="compositionally biased region" description="Acidic residues" evidence="1">
    <location>
        <begin position="775"/>
        <end position="787"/>
    </location>
</feature>
<feature type="region of interest" description="Disordered" evidence="1">
    <location>
        <begin position="762"/>
        <end position="787"/>
    </location>
</feature>
<feature type="region of interest" description="Disordered" evidence="1">
    <location>
        <begin position="40"/>
        <end position="102"/>
    </location>
</feature>
<gene>
    <name evidence="2" type="ORF">I316_06595</name>
</gene>
<name>A0A1B9GLC1_9TREE</name>
<feature type="region of interest" description="Disordered" evidence="1">
    <location>
        <begin position="296"/>
        <end position="315"/>
    </location>
</feature>
<evidence type="ECO:0000256" key="1">
    <source>
        <dbReference type="SAM" id="MobiDB-lite"/>
    </source>
</evidence>
<dbReference type="OrthoDB" id="2565136at2759"/>
<dbReference type="EMBL" id="KV700131">
    <property type="protein sequence ID" value="OCF31788.1"/>
    <property type="molecule type" value="Genomic_DNA"/>
</dbReference>
<reference evidence="3" key="2">
    <citation type="submission" date="2013-12" db="EMBL/GenBank/DDBJ databases">
        <title>Evolution of pathogenesis and genome organization in the Tremellales.</title>
        <authorList>
            <person name="Cuomo C."/>
            <person name="Litvintseva A."/>
            <person name="Heitman J."/>
            <person name="Chen Y."/>
            <person name="Sun S."/>
            <person name="Springer D."/>
            <person name="Dromer F."/>
            <person name="Young S."/>
            <person name="Zeng Q."/>
            <person name="Chapman S."/>
            <person name="Gujja S."/>
            <person name="Saif S."/>
            <person name="Birren B."/>
        </authorList>
    </citation>
    <scope>NUCLEOTIDE SEQUENCE [LARGE SCALE GENOMIC DNA]</scope>
    <source>
        <strain evidence="3">BCC8398</strain>
    </source>
</reference>
<evidence type="ECO:0000313" key="3">
    <source>
        <dbReference type="Proteomes" id="UP000092666"/>
    </source>
</evidence>
<feature type="region of interest" description="Disordered" evidence="1">
    <location>
        <begin position="1"/>
        <end position="26"/>
    </location>
</feature>
<keyword evidence="3" id="KW-1185">Reference proteome</keyword>
<evidence type="ECO:0000313" key="2">
    <source>
        <dbReference type="EMBL" id="OCF31788.1"/>
    </source>
</evidence>
<organism evidence="2 3">
    <name type="scientific">Kwoniella heveanensis BCC8398</name>
    <dbReference type="NCBI Taxonomy" id="1296120"/>
    <lineage>
        <taxon>Eukaryota</taxon>
        <taxon>Fungi</taxon>
        <taxon>Dikarya</taxon>
        <taxon>Basidiomycota</taxon>
        <taxon>Agaricomycotina</taxon>
        <taxon>Tremellomycetes</taxon>
        <taxon>Tremellales</taxon>
        <taxon>Cryptococcaceae</taxon>
        <taxon>Kwoniella</taxon>
    </lineage>
</organism>
<sequence>MMYNDDDYVYEDQRSHSEPMVDLSPREKMALAKAKLIAAEKEETTRYRRGQKGSRNLSYAASLDSEPADRDMPSRGPSRSGSVRSNPASILRRSGPSNPLLCPTSSPTALCAPLMPSSPAPSLPLPPAPPISSSSSDSLKALGIQTDFGPLLPAPTDTASSSRVRRRSSRVRFSDQNLASSSSSSPGLLPPVSRASSLKGLRRESSIDGLRADLMQASGSLDRRMSTASTASLGRRASTASISAWNRKASIVSSVASSVGSDPFNWATSSYGSRPSYSLGVGGPDPILEQHDLVEQDDEDDRDDQSFQPQSLRYPKIPPALSRLSVETTASSVWSDASSILSSLPSPTLKDTLERSSLGSSANHDSSARSSTFSLEARIRCADARISSFAPSGDSASLRSSASEQDLDSISPGPGSNSSSFSFHLPPRAQTLAYATLLPRRRSSLLAQSAMHGLPQINRGEWVDPELGLSPRSGPVMIIDSLNGSLRGKTRLVEIMASPEVPTDGLVDNDGEDEEKRKSITIALTDANRIEEDERGRIDSIDFLPQLPLPTRTALQFQPQFQQQDHSGSQPSRGHLRTESTLSAIMAFPIPPDRVNESKIEALENEQVLAVDLTEDCVDAQKAERRAFEIADQTEDLTPLAQQVHSMPDSESLDTDTPVSEQVLELHLKERCVNLPPTQGQQVLGAEGSVIAAESNVISLNSPFEIVPPVTLMQPLQVLSPDLYTPSIEAPEVATEVTELEQPSSPELSEAILRLPRPRITRSISEPHRGGGGAFDEDTVTDTDESELDVASPLVKVAARSRILTPRSRLLHRLSGVDGTPTRPGSVRSISTNSVSTISSSSLKSGMGFTSGRGWSGSESEEEEWMSAVRQVALRRTSGKLRTASASSSRRKASSPDLDLRVQAFPSQIREVEVEVDNDETPTHKRFISHVTTATLRVTETTVAERRDSAQNRYSHLSDASAVSLAVSSTTEADPEPITPLTLEVLTPAVAAAALSRTNSASSSSAGLGPGAYPWGASSPPNSPIRGLFATTSPTREVFITSFRGDKIRKTKTIAPVEFKLPMAGPSDPEDHTGTVADSGFKARRPWIGRSASGRKLPTPTREVEGWGDPEILIDDDRGHSFEDELVPSSPTTTIKSTTTGSASASASASIRGSISTLSLRSHLTSTSDDWEMDENRRMTIRPVGAGTDISMENEVETPTPRKCRSYSRSERAGSPDLWSSVGIDEGDSLIDEEMPI</sequence>
<protein>
    <submittedName>
        <fullName evidence="2">Uncharacterized protein</fullName>
    </submittedName>
</protein>
<feature type="region of interest" description="Disordered" evidence="1">
    <location>
        <begin position="390"/>
        <end position="423"/>
    </location>
</feature>
<dbReference type="Proteomes" id="UP000092666">
    <property type="component" value="Unassembled WGS sequence"/>
</dbReference>
<feature type="region of interest" description="Disordered" evidence="1">
    <location>
        <begin position="814"/>
        <end position="833"/>
    </location>
</feature>
<feature type="compositionally biased region" description="Low complexity" evidence="1">
    <location>
        <begin position="1129"/>
        <end position="1149"/>
    </location>
</feature>
<feature type="region of interest" description="Disordered" evidence="1">
    <location>
        <begin position="147"/>
        <end position="202"/>
    </location>
</feature>
<feature type="region of interest" description="Disordered" evidence="1">
    <location>
        <begin position="876"/>
        <end position="897"/>
    </location>
</feature>